<dbReference type="PANTHER" id="PTHR43236">
    <property type="entry name" value="ANTITOXIN HIGA1"/>
    <property type="match status" value="1"/>
</dbReference>
<evidence type="ECO:0000313" key="2">
    <source>
        <dbReference type="EMBL" id="MBC5641133.1"/>
    </source>
</evidence>
<dbReference type="AlphaFoldDB" id="A0A8I0AFP7"/>
<name>A0A8I0AFP7_9CLOT</name>
<sequence length="184" mass="21057">MDKVIYLFRKVGGEMRIESIEEKAKDTIEKYSFNEFPIDPVKIALKVGIAVRDVQFKDIAEDSVCGGILKENESIEIYVNKYDPINRKRFTIAHELGHYFLGHLENKGECIDLHRDINNENKIIEIQANAFAAALLMEKNRVEYSFKTLKKVGFSNENIILELSKIFAVSASAMNLRVQKLGLM</sequence>
<dbReference type="EMBL" id="JACOOQ010000025">
    <property type="protein sequence ID" value="MBC5641133.1"/>
    <property type="molecule type" value="Genomic_DNA"/>
</dbReference>
<proteinExistence type="predicted"/>
<dbReference type="PANTHER" id="PTHR43236:SF1">
    <property type="entry name" value="BLL7220 PROTEIN"/>
    <property type="match status" value="1"/>
</dbReference>
<protein>
    <submittedName>
        <fullName evidence="2">ImmA/IrrE family metallo-endopeptidase</fullName>
    </submittedName>
</protein>
<evidence type="ECO:0000313" key="3">
    <source>
        <dbReference type="Proteomes" id="UP000662088"/>
    </source>
</evidence>
<gene>
    <name evidence="2" type="ORF">H8R92_12070</name>
</gene>
<feature type="domain" description="IrrE N-terminal-like" evidence="1">
    <location>
        <begin position="74"/>
        <end position="178"/>
    </location>
</feature>
<organism evidence="2 3">
    <name type="scientific">Clostridium lentum</name>
    <dbReference type="NCBI Taxonomy" id="2763037"/>
    <lineage>
        <taxon>Bacteria</taxon>
        <taxon>Bacillati</taxon>
        <taxon>Bacillota</taxon>
        <taxon>Clostridia</taxon>
        <taxon>Eubacteriales</taxon>
        <taxon>Clostridiaceae</taxon>
        <taxon>Clostridium</taxon>
    </lineage>
</organism>
<reference evidence="2" key="1">
    <citation type="submission" date="2020-08" db="EMBL/GenBank/DDBJ databases">
        <title>Genome public.</title>
        <authorList>
            <person name="Liu C."/>
            <person name="Sun Q."/>
        </authorList>
    </citation>
    <scope>NUCLEOTIDE SEQUENCE</scope>
    <source>
        <strain evidence="2">NSJ-42</strain>
    </source>
</reference>
<comment type="caution">
    <text evidence="2">The sequence shown here is derived from an EMBL/GenBank/DDBJ whole genome shotgun (WGS) entry which is preliminary data.</text>
</comment>
<dbReference type="InterPro" id="IPR052345">
    <property type="entry name" value="Rad_response_metalloprotease"/>
</dbReference>
<dbReference type="Proteomes" id="UP000662088">
    <property type="component" value="Unassembled WGS sequence"/>
</dbReference>
<dbReference type="Pfam" id="PF06114">
    <property type="entry name" value="Peptidase_M78"/>
    <property type="match status" value="1"/>
</dbReference>
<keyword evidence="3" id="KW-1185">Reference proteome</keyword>
<dbReference type="InterPro" id="IPR010359">
    <property type="entry name" value="IrrE_HExxH"/>
</dbReference>
<accession>A0A8I0AFP7</accession>
<dbReference type="RefSeq" id="WP_022211945.1">
    <property type="nucleotide sequence ID" value="NZ_JACOOQ010000025.1"/>
</dbReference>
<dbReference type="Gene3D" id="1.10.10.2910">
    <property type="match status" value="1"/>
</dbReference>
<evidence type="ECO:0000259" key="1">
    <source>
        <dbReference type="Pfam" id="PF06114"/>
    </source>
</evidence>